<dbReference type="HOGENOM" id="CLU_2962438_0_0_1"/>
<gene>
    <name evidence="1" type="ORF">CY34DRAFT_414395</name>
</gene>
<dbReference type="InParanoid" id="A0A0D0AUQ2"/>
<protein>
    <submittedName>
        <fullName evidence="1">Uncharacterized protein</fullName>
    </submittedName>
</protein>
<evidence type="ECO:0000313" key="1">
    <source>
        <dbReference type="EMBL" id="KIK38062.1"/>
    </source>
</evidence>
<dbReference type="AlphaFoldDB" id="A0A0D0AUQ2"/>
<reference evidence="2" key="2">
    <citation type="submission" date="2015-01" db="EMBL/GenBank/DDBJ databases">
        <title>Evolutionary Origins and Diversification of the Mycorrhizal Mutualists.</title>
        <authorList>
            <consortium name="DOE Joint Genome Institute"/>
            <consortium name="Mycorrhizal Genomics Consortium"/>
            <person name="Kohler A."/>
            <person name="Kuo A."/>
            <person name="Nagy L.G."/>
            <person name="Floudas D."/>
            <person name="Copeland A."/>
            <person name="Barry K.W."/>
            <person name="Cichocki N."/>
            <person name="Veneault-Fourrey C."/>
            <person name="LaButti K."/>
            <person name="Lindquist E.A."/>
            <person name="Lipzen A."/>
            <person name="Lundell T."/>
            <person name="Morin E."/>
            <person name="Murat C."/>
            <person name="Riley R."/>
            <person name="Ohm R."/>
            <person name="Sun H."/>
            <person name="Tunlid A."/>
            <person name="Henrissat B."/>
            <person name="Grigoriev I.V."/>
            <person name="Hibbett D.S."/>
            <person name="Martin F."/>
        </authorList>
    </citation>
    <scope>NUCLEOTIDE SEQUENCE [LARGE SCALE GENOMIC DNA]</scope>
    <source>
        <strain evidence="2">UH-Slu-Lm8-n1</strain>
    </source>
</reference>
<dbReference type="STRING" id="930992.A0A0D0AUQ2"/>
<sequence length="59" mass="6783">MDESEIAPPAKRVFPPLFVSTGGAAIDRLAFCHVLERLKTQKRTGWVDNKEHTTLQRYR</sequence>
<organism evidence="1 2">
    <name type="scientific">Suillus luteus UH-Slu-Lm8-n1</name>
    <dbReference type="NCBI Taxonomy" id="930992"/>
    <lineage>
        <taxon>Eukaryota</taxon>
        <taxon>Fungi</taxon>
        <taxon>Dikarya</taxon>
        <taxon>Basidiomycota</taxon>
        <taxon>Agaricomycotina</taxon>
        <taxon>Agaricomycetes</taxon>
        <taxon>Agaricomycetidae</taxon>
        <taxon>Boletales</taxon>
        <taxon>Suillineae</taxon>
        <taxon>Suillaceae</taxon>
        <taxon>Suillus</taxon>
    </lineage>
</organism>
<dbReference type="Proteomes" id="UP000054485">
    <property type="component" value="Unassembled WGS sequence"/>
</dbReference>
<reference evidence="1 2" key="1">
    <citation type="submission" date="2014-04" db="EMBL/GenBank/DDBJ databases">
        <authorList>
            <consortium name="DOE Joint Genome Institute"/>
            <person name="Kuo A."/>
            <person name="Ruytinx J."/>
            <person name="Rineau F."/>
            <person name="Colpaert J."/>
            <person name="Kohler A."/>
            <person name="Nagy L.G."/>
            <person name="Floudas D."/>
            <person name="Copeland A."/>
            <person name="Barry K.W."/>
            <person name="Cichocki N."/>
            <person name="Veneault-Fourrey C."/>
            <person name="LaButti K."/>
            <person name="Lindquist E.A."/>
            <person name="Lipzen A."/>
            <person name="Lundell T."/>
            <person name="Morin E."/>
            <person name="Murat C."/>
            <person name="Sun H."/>
            <person name="Tunlid A."/>
            <person name="Henrissat B."/>
            <person name="Grigoriev I.V."/>
            <person name="Hibbett D.S."/>
            <person name="Martin F."/>
            <person name="Nordberg H.P."/>
            <person name="Cantor M.N."/>
            <person name="Hua S.X."/>
        </authorList>
    </citation>
    <scope>NUCLEOTIDE SEQUENCE [LARGE SCALE GENOMIC DNA]</scope>
    <source>
        <strain evidence="1 2">UH-Slu-Lm8-n1</strain>
    </source>
</reference>
<dbReference type="EMBL" id="KN835413">
    <property type="protein sequence ID" value="KIK38062.1"/>
    <property type="molecule type" value="Genomic_DNA"/>
</dbReference>
<name>A0A0D0AUQ2_9AGAM</name>
<keyword evidence="2" id="KW-1185">Reference proteome</keyword>
<evidence type="ECO:0000313" key="2">
    <source>
        <dbReference type="Proteomes" id="UP000054485"/>
    </source>
</evidence>
<accession>A0A0D0AUQ2</accession>
<dbReference type="OrthoDB" id="10254258at2759"/>
<proteinExistence type="predicted"/>